<proteinExistence type="predicted"/>
<feature type="non-terminal residue" evidence="2">
    <location>
        <position position="1"/>
    </location>
</feature>
<sequence>VKMMPPPSLRWMVLVPNKRRRTKKERIRSRCRSRRILVSVSASSWPAGRSCRPMKLPTLSLRTAREVAGDRRSLKRLPTRQKDTLL</sequence>
<protein>
    <submittedName>
        <fullName evidence="2">Uncharacterized protein</fullName>
    </submittedName>
</protein>
<organism evidence="2 3">
    <name type="scientific">Perkinsus olseni</name>
    <name type="common">Perkinsus atlanticus</name>
    <dbReference type="NCBI Taxonomy" id="32597"/>
    <lineage>
        <taxon>Eukaryota</taxon>
        <taxon>Sar</taxon>
        <taxon>Alveolata</taxon>
        <taxon>Perkinsozoa</taxon>
        <taxon>Perkinsea</taxon>
        <taxon>Perkinsida</taxon>
        <taxon>Perkinsidae</taxon>
        <taxon>Perkinsus</taxon>
    </lineage>
</organism>
<evidence type="ECO:0000313" key="3">
    <source>
        <dbReference type="Proteomes" id="UP000553632"/>
    </source>
</evidence>
<gene>
    <name evidence="2" type="ORF">FOZ63_009118</name>
</gene>
<dbReference type="AlphaFoldDB" id="A0A7J6NWM9"/>
<feature type="region of interest" description="Disordered" evidence="1">
    <location>
        <begin position="67"/>
        <end position="86"/>
    </location>
</feature>
<evidence type="ECO:0000313" key="2">
    <source>
        <dbReference type="EMBL" id="KAF4688188.1"/>
    </source>
</evidence>
<feature type="non-terminal residue" evidence="2">
    <location>
        <position position="86"/>
    </location>
</feature>
<dbReference type="EMBL" id="JABANO010039987">
    <property type="protein sequence ID" value="KAF4688188.1"/>
    <property type="molecule type" value="Genomic_DNA"/>
</dbReference>
<keyword evidence="3" id="KW-1185">Reference proteome</keyword>
<comment type="caution">
    <text evidence="2">The sequence shown here is derived from an EMBL/GenBank/DDBJ whole genome shotgun (WGS) entry which is preliminary data.</text>
</comment>
<reference evidence="2 3" key="1">
    <citation type="submission" date="2020-04" db="EMBL/GenBank/DDBJ databases">
        <title>Perkinsus olseni comparative genomics.</title>
        <authorList>
            <person name="Bogema D.R."/>
        </authorList>
    </citation>
    <scope>NUCLEOTIDE SEQUENCE [LARGE SCALE GENOMIC DNA]</scope>
    <source>
        <strain evidence="2 3">ATCC PRA-207</strain>
    </source>
</reference>
<accession>A0A7J6NWM9</accession>
<dbReference type="Proteomes" id="UP000553632">
    <property type="component" value="Unassembled WGS sequence"/>
</dbReference>
<name>A0A7J6NWM9_PEROL</name>
<evidence type="ECO:0000256" key="1">
    <source>
        <dbReference type="SAM" id="MobiDB-lite"/>
    </source>
</evidence>